<evidence type="ECO:0000313" key="1">
    <source>
        <dbReference type="EMBL" id="ADI30177.1"/>
    </source>
</evidence>
<dbReference type="OrthoDB" id="5773058at2"/>
<dbReference type="eggNOG" id="ENOG5033BVJ">
    <property type="taxonomic scope" value="Bacteria"/>
</dbReference>
<dbReference type="HOGENOM" id="CLU_808794_0_0_4"/>
<organism evidence="1 2">
    <name type="scientific">Methylotenera versatilis (strain 301)</name>
    <dbReference type="NCBI Taxonomy" id="666681"/>
    <lineage>
        <taxon>Bacteria</taxon>
        <taxon>Pseudomonadati</taxon>
        <taxon>Pseudomonadota</taxon>
        <taxon>Betaproteobacteria</taxon>
        <taxon>Nitrosomonadales</taxon>
        <taxon>Methylophilaceae</taxon>
        <taxon>Methylotenera</taxon>
    </lineage>
</organism>
<keyword evidence="2" id="KW-1185">Reference proteome</keyword>
<dbReference type="Proteomes" id="UP000000383">
    <property type="component" value="Chromosome"/>
</dbReference>
<gene>
    <name evidence="1" type="ordered locus">M301_1800</name>
</gene>
<dbReference type="EMBL" id="CP002056">
    <property type="protein sequence ID" value="ADI30177.1"/>
    <property type="molecule type" value="Genomic_DNA"/>
</dbReference>
<evidence type="ECO:0000313" key="2">
    <source>
        <dbReference type="Proteomes" id="UP000000383"/>
    </source>
</evidence>
<reference evidence="2" key="1">
    <citation type="submission" date="2010-05" db="EMBL/GenBank/DDBJ databases">
        <title>Complete sequence of Methylotenera sp. 301.</title>
        <authorList>
            <person name="Lucas S."/>
            <person name="Copeland A."/>
            <person name="Lapidus A."/>
            <person name="Cheng J.-F."/>
            <person name="Bruce D."/>
            <person name="Goodwin L."/>
            <person name="Pitluck S."/>
            <person name="Clum A."/>
            <person name="Land M."/>
            <person name="Hauser L."/>
            <person name="Kyrpides N."/>
            <person name="Ivanova N."/>
            <person name="Chistoservova L."/>
            <person name="Kalyuzhnaya M."/>
            <person name="Woyke T."/>
        </authorList>
    </citation>
    <scope>NUCLEOTIDE SEQUENCE [LARGE SCALE GENOMIC DNA]</scope>
    <source>
        <strain evidence="2">301</strain>
    </source>
</reference>
<proteinExistence type="predicted"/>
<reference evidence="1 2" key="2">
    <citation type="journal article" date="2011" name="J. Bacteriol.">
        <title>Genomes of three methylotrophs from a single niche uncover genetic and metabolic divergence of Methylophilaceae.</title>
        <authorList>
            <person name="Lapidus A."/>
            <person name="Clum A."/>
            <person name="Labutti K."/>
            <person name="Kaluzhnaya M.G."/>
            <person name="Lim S."/>
            <person name="Beck D.A."/>
            <person name="Glavina Del Rio T."/>
            <person name="Nolan M."/>
            <person name="Mavromatis K."/>
            <person name="Huntemann M."/>
            <person name="Lucas S."/>
            <person name="Lidstrom M.E."/>
            <person name="Ivanova N."/>
            <person name="Chistoserdova L."/>
        </authorList>
    </citation>
    <scope>NUCLEOTIDE SEQUENCE [LARGE SCALE GENOMIC DNA]</scope>
    <source>
        <strain evidence="1 2">301</strain>
    </source>
</reference>
<dbReference type="KEGG" id="meh:M301_1800"/>
<dbReference type="STRING" id="666681.M301_1800"/>
<protein>
    <submittedName>
        <fullName evidence="1">Uncharacterized protein</fullName>
    </submittedName>
</protein>
<accession>D7DJE2</accession>
<dbReference type="RefSeq" id="WP_013148489.1">
    <property type="nucleotide sequence ID" value="NC_014207.1"/>
</dbReference>
<name>D7DJE2_METV0</name>
<sequence length="290" mass="32137">MKKLFEFKTWLTLDAAAQYLSSILGDSVNSADVLQLGLDGYLKLSVNFLNEVPVKKARLVSREQVVLANTSQIELKLKANQILTIKEDEIILIEGVWNLPMIDGERYLVKQKCHALSTKSNQNEMPTGQLLIEGEDGQLFMLFVRLADPCFVETCDTDDLESVTKKIAEQAYVPAIGLPEFADLVIRRNSLDAFVANPSNPDRELIERERDTLLLIIALLAKEANIPVSKSTKAAGIIADLSNCTEISISKTTIVNKLEMIRGAVERRTPANTAPNKAPLANWLFKKPTG</sequence>
<dbReference type="AlphaFoldDB" id="D7DJE2"/>